<name>A0A0R2LCV1_9LACO</name>
<comment type="caution">
    <text evidence="2">The sequence shown here is derived from an EMBL/GenBank/DDBJ whole genome shotgun (WGS) entry which is preliminary data.</text>
</comment>
<dbReference type="PATRIC" id="fig|348151.3.peg.745"/>
<organism evidence="2 3">
    <name type="scientific">Furfurilactobacillus siliginis</name>
    <dbReference type="NCBI Taxonomy" id="348151"/>
    <lineage>
        <taxon>Bacteria</taxon>
        <taxon>Bacillati</taxon>
        <taxon>Bacillota</taxon>
        <taxon>Bacilli</taxon>
        <taxon>Lactobacillales</taxon>
        <taxon>Lactobacillaceae</taxon>
        <taxon>Furfurilactobacillus</taxon>
    </lineage>
</organism>
<sequence length="75" mass="8609">MFEIAISVIKALEIIVRQFPINFKDLAGRPELYDKRETDKLIRASNRLKSADGTVWEPSISNDGDVEWKKVMADE</sequence>
<dbReference type="Proteomes" id="UP000321429">
    <property type="component" value="Unassembled WGS sequence"/>
</dbReference>
<dbReference type="EMBL" id="JQCB01000002">
    <property type="protein sequence ID" value="KRN96858.1"/>
    <property type="molecule type" value="Genomic_DNA"/>
</dbReference>
<evidence type="ECO:0000313" key="1">
    <source>
        <dbReference type="EMBL" id="GEK28526.1"/>
    </source>
</evidence>
<dbReference type="AlphaFoldDB" id="A0A0R2LCV1"/>
<reference evidence="2 3" key="1">
    <citation type="journal article" date="2015" name="Genome Announc.">
        <title>Expanding the biotechnology potential of lactobacilli through comparative genomics of 213 strains and associated genera.</title>
        <authorList>
            <person name="Sun Z."/>
            <person name="Harris H.M."/>
            <person name="McCann A."/>
            <person name="Guo C."/>
            <person name="Argimon S."/>
            <person name="Zhang W."/>
            <person name="Yang X."/>
            <person name="Jeffery I.B."/>
            <person name="Cooney J.C."/>
            <person name="Kagawa T.F."/>
            <person name="Liu W."/>
            <person name="Song Y."/>
            <person name="Salvetti E."/>
            <person name="Wrobel A."/>
            <person name="Rasinkangas P."/>
            <person name="Parkhill J."/>
            <person name="Rea M.C."/>
            <person name="O'Sullivan O."/>
            <person name="Ritari J."/>
            <person name="Douillard F.P."/>
            <person name="Paul Ross R."/>
            <person name="Yang R."/>
            <person name="Briner A.E."/>
            <person name="Felis G.E."/>
            <person name="de Vos W.M."/>
            <person name="Barrangou R."/>
            <person name="Klaenhammer T.R."/>
            <person name="Caufield P.W."/>
            <person name="Cui Y."/>
            <person name="Zhang H."/>
            <person name="O'Toole P.W."/>
        </authorList>
    </citation>
    <scope>NUCLEOTIDE SEQUENCE [LARGE SCALE GENOMIC DNA]</scope>
    <source>
        <strain evidence="2 3">DSM 22696</strain>
    </source>
</reference>
<accession>A0A0R2LCV1</accession>
<dbReference type="STRING" id="348151.IV55_GL000726"/>
<dbReference type="EMBL" id="BJUD01000011">
    <property type="protein sequence ID" value="GEK28526.1"/>
    <property type="molecule type" value="Genomic_DNA"/>
</dbReference>
<evidence type="ECO:0000313" key="2">
    <source>
        <dbReference type="EMBL" id="KRN96858.1"/>
    </source>
</evidence>
<gene>
    <name evidence="2" type="ORF">IV55_GL000726</name>
    <name evidence="1" type="ORF">LSI01_08370</name>
</gene>
<evidence type="ECO:0000313" key="4">
    <source>
        <dbReference type="Proteomes" id="UP000321429"/>
    </source>
</evidence>
<proteinExistence type="predicted"/>
<keyword evidence="3" id="KW-1185">Reference proteome</keyword>
<dbReference type="Proteomes" id="UP000051139">
    <property type="component" value="Unassembled WGS sequence"/>
</dbReference>
<evidence type="ECO:0000313" key="3">
    <source>
        <dbReference type="Proteomes" id="UP000051139"/>
    </source>
</evidence>
<reference evidence="1 4" key="2">
    <citation type="submission" date="2019-07" db="EMBL/GenBank/DDBJ databases">
        <title>Whole genome shotgun sequence of Lactobacillus siliginis NBRC 101315.</title>
        <authorList>
            <person name="Hosoyama A."/>
            <person name="Uohara A."/>
            <person name="Ohji S."/>
            <person name="Ichikawa N."/>
        </authorList>
    </citation>
    <scope>NUCLEOTIDE SEQUENCE [LARGE SCALE GENOMIC DNA]</scope>
    <source>
        <strain evidence="1 4">NBRC 101315</strain>
    </source>
</reference>
<protein>
    <submittedName>
        <fullName evidence="2">Uncharacterized protein</fullName>
    </submittedName>
</protein>